<gene>
    <name evidence="3" type="ORF">METESE_16760</name>
</gene>
<dbReference type="InterPro" id="IPR056823">
    <property type="entry name" value="TEN-like_YD-shell"/>
</dbReference>
<protein>
    <recommendedName>
        <fullName evidence="2">Teneurin-like YD-shell domain-containing protein</fullName>
    </recommendedName>
</protein>
<evidence type="ECO:0000256" key="1">
    <source>
        <dbReference type="ARBA" id="ARBA00022737"/>
    </source>
</evidence>
<dbReference type="Pfam" id="PF25023">
    <property type="entry name" value="TEN_YD-shell"/>
    <property type="match status" value="1"/>
</dbReference>
<proteinExistence type="predicted"/>
<dbReference type="PANTHER" id="PTHR32305:SF15">
    <property type="entry name" value="PROTEIN RHSA-RELATED"/>
    <property type="match status" value="1"/>
</dbReference>
<dbReference type="KEGG" id="msea:METESE_16760"/>
<organism evidence="3 4">
    <name type="scientific">Mesoterricola sediminis</name>
    <dbReference type="NCBI Taxonomy" id="2927980"/>
    <lineage>
        <taxon>Bacteria</taxon>
        <taxon>Pseudomonadati</taxon>
        <taxon>Acidobacteriota</taxon>
        <taxon>Holophagae</taxon>
        <taxon>Holophagales</taxon>
        <taxon>Holophagaceae</taxon>
        <taxon>Mesoterricola</taxon>
    </lineage>
</organism>
<evidence type="ECO:0000313" key="3">
    <source>
        <dbReference type="EMBL" id="BDU76718.1"/>
    </source>
</evidence>
<dbReference type="InterPro" id="IPR022385">
    <property type="entry name" value="Rhs_assc_core"/>
</dbReference>
<evidence type="ECO:0000313" key="4">
    <source>
        <dbReference type="Proteomes" id="UP001228113"/>
    </source>
</evidence>
<dbReference type="InterPro" id="IPR050708">
    <property type="entry name" value="T6SS_VgrG/RHS"/>
</dbReference>
<dbReference type="InterPro" id="IPR006530">
    <property type="entry name" value="YD"/>
</dbReference>
<keyword evidence="1" id="KW-0677">Repeat</keyword>
<feature type="domain" description="Teneurin-like YD-shell" evidence="2">
    <location>
        <begin position="688"/>
        <end position="867"/>
    </location>
</feature>
<accession>A0AA48KFR7</accession>
<evidence type="ECO:0000259" key="2">
    <source>
        <dbReference type="Pfam" id="PF25023"/>
    </source>
</evidence>
<sequence length="1492" mass="162850">MNPPKRIVVSYQGLSKPVSTYHLDVATTQNGGTLTGASIGGPTSSLSLAVNGWPMKDDSWGSEIANLQPVSVVQEETQESIAFWYTKGVPVTWDSFTVQPTVLYRVTYPTREVSLTWKPYKYQPNYEPNAWGPLPGSRKRPSFAYGVTEIADTADGVTRKTVHDRTVPQMNWGTDAASCDAPGSEYWVSTSFHTAITQPDGQVVVHRFVEPDTSGGTAAGAYMRTLGYLKHIEREVRFYEPGAAWASDLATTSPSGTSAYKVVLKDRLELRSTPDVSGTADRYSTPYPTRTRTWDRDSRTLVTEEMDGWSPSQYAWTLSHRTTAISPSFTLDFDLLGLAQNGRSYASPGATMGTETLTTKAFSNLVGEWLFGRVTSESQARSQDNTGLSVATGGPAPITRTYHQTLNTLLSQVSGDPATLGVTTTLEHAGESGLDGYKLNKAFLSSDQDSASGNRVGVSAYGYDSNGFINSITVKPSGTSTLTYRQDQDEIGRPTGQYDPDQRKTTIDWDSAGRLASILPPGGDVGMTITYSDSDHRGVQVTRGDQWTEYRFNGFGELILERRRTVGGDYSHKVYGRDIMGRQTGESVWLSGMGADDEARWMIPNLVLEVVQTVTIPGTSVCKKWGPADPETGTRECLQWQTTPETTVTTTLPRLYPGSGVSLDARGRVIKALTPVGIKTVTSYPVGDGFQKQVTVGDTQTTRFQYDSEGRLKAVIDAKGQQTRYGYDASNRISVVQQSDLRGHTQVRTWAYNALGWLASLSQPESGVTTYASWTLMGKPRATSYNGRSVVTDYDDLGRPTALRFDGSGVNSQTFTYDPAGGRGKLLASTDGDILTTYGYNTGTGRLESLVTTVGGESFTQTFGHDGYGNRTSGTTSHSGWTQSYHTVLGLPNILLRGSTIVASMPAPNYDAVSGQPTGIDYGNGAYSRFTYDADQARFASIKHFGASNTSLESWEYGYDGIGRIKEVRDLQLGVSDTFGYDELDRLTAAVIRSQTYGEQHQSFDYDGFGNRILSQTTSPGTVPSNLINVSFSPDDPALFQSNRLPATGTNGADTGASYDFQGNLTQVFEAPGASGRSISLTYDALARVVVMEQPGRNYAEVYQYRADGLRTLIHEYQGTVLQKSRLQIYNDARQLVCQYERVPGGPWTWERDILYLGTREAGEFDANGLHVTQVDHLGSPRVVTGPTGALEGRQKFMPFGELLESSMAYKTAKGYTNHEQTDISGLIYMQARFYLPMYGRFASPDPARDQHFELTQSWNIYSYVRNNPVTGIDPTGLLAGETPKMPSGNTEINTDGTSPSATSATVVGGENTDLEASVAKKKEASQTKENNTTGFTKFEDAVKGLRDQIVADHKDVSEREYGAQIYSSEGKFHYGTIQRGITAKESKDGQATVEIFSKDALKGIPKGATLVAGFHTHPKASGTGLSGNDLLGVANMRYKATHGQSLYGYKVDPGYHGNVWRVGDQGILAYRYPGKPTEIFNDANVKYDWRF</sequence>
<dbReference type="NCBIfam" id="TIGR03696">
    <property type="entry name" value="Rhs_assc_core"/>
    <property type="match status" value="1"/>
</dbReference>
<dbReference type="NCBIfam" id="TIGR01643">
    <property type="entry name" value="YD_repeat_2x"/>
    <property type="match status" value="3"/>
</dbReference>
<reference evidence="3" key="1">
    <citation type="journal article" date="2023" name="Int. J. Syst. Evol. Microbiol.">
        <title>Mesoterricola silvestris gen. nov., sp. nov., Mesoterricola sediminis sp. nov., Geothrix oryzae sp. nov., Geothrix edaphica sp. nov., Geothrix rubra sp. nov., and Geothrix limicola sp. nov., six novel members of Acidobacteriota isolated from soils.</title>
        <authorList>
            <person name="Itoh H."/>
            <person name="Sugisawa Y."/>
            <person name="Mise K."/>
            <person name="Xu Z."/>
            <person name="Kuniyasu M."/>
            <person name="Ushijima N."/>
            <person name="Kawano K."/>
            <person name="Kobayashi E."/>
            <person name="Shiratori Y."/>
            <person name="Masuda Y."/>
            <person name="Senoo K."/>
        </authorList>
    </citation>
    <scope>NUCLEOTIDE SEQUENCE</scope>
    <source>
        <strain evidence="3">W786</strain>
    </source>
</reference>
<keyword evidence="4" id="KW-1185">Reference proteome</keyword>
<name>A0AA48KFR7_9BACT</name>
<dbReference type="Proteomes" id="UP001228113">
    <property type="component" value="Chromosome"/>
</dbReference>
<dbReference type="Gene3D" id="2.180.10.10">
    <property type="entry name" value="RHS repeat-associated core"/>
    <property type="match status" value="3"/>
</dbReference>
<dbReference type="PANTHER" id="PTHR32305">
    <property type="match status" value="1"/>
</dbReference>
<dbReference type="EMBL" id="AP027081">
    <property type="protein sequence ID" value="BDU76718.1"/>
    <property type="molecule type" value="Genomic_DNA"/>
</dbReference>